<protein>
    <submittedName>
        <fullName evidence="1">Unplaced genomic scaffold GYMLUscaffold_88, whole genome shotgun sequence</fullName>
    </submittedName>
</protein>
<accession>A0A0D0AR75</accession>
<sequence>MSITNPQRRQSDIIHQISDLQSISICLSGNENGVQYNMLELLINSLTLPLVKTLSLITDGSAACAKKFPGPNPHRQLTKILVMTSQICHFSSSFSSFSSLTTHTKDFKFHGPLVPKLKVLELGIWDADSLPQTGLVRLISSRWIPNTARRVEIGVDCLQSFKLKIASGWLTDSAREELEYLRLAGLSVHVSKETNDDGYWDWHSDSDDESNCLSFAFFGHSTFELEVFAIVGLQSFVSTAILHSHEMSSQNQAKTATYLEAKSHVTEPLTLRFTNEADGFDKDNWIGFRGWILEVRRVSACVSALFDCGGYTRRTEDWDSTGELRNGSIIRVQC</sequence>
<dbReference type="EMBL" id="KN834836">
    <property type="protein sequence ID" value="KIK52875.1"/>
    <property type="molecule type" value="Genomic_DNA"/>
</dbReference>
<gene>
    <name evidence="1" type="ORF">GYMLUDRAFT_250855</name>
</gene>
<evidence type="ECO:0000313" key="1">
    <source>
        <dbReference type="EMBL" id="KIK52875.1"/>
    </source>
</evidence>
<dbReference type="HOGENOM" id="CLU_831723_0_0_1"/>
<evidence type="ECO:0000313" key="2">
    <source>
        <dbReference type="Proteomes" id="UP000053593"/>
    </source>
</evidence>
<name>A0A0D0AR75_9AGAR</name>
<proteinExistence type="predicted"/>
<dbReference type="AlphaFoldDB" id="A0A0D0AR75"/>
<organism evidence="1 2">
    <name type="scientific">Collybiopsis luxurians FD-317 M1</name>
    <dbReference type="NCBI Taxonomy" id="944289"/>
    <lineage>
        <taxon>Eukaryota</taxon>
        <taxon>Fungi</taxon>
        <taxon>Dikarya</taxon>
        <taxon>Basidiomycota</taxon>
        <taxon>Agaricomycotina</taxon>
        <taxon>Agaricomycetes</taxon>
        <taxon>Agaricomycetidae</taxon>
        <taxon>Agaricales</taxon>
        <taxon>Marasmiineae</taxon>
        <taxon>Omphalotaceae</taxon>
        <taxon>Collybiopsis</taxon>
        <taxon>Collybiopsis luxurians</taxon>
    </lineage>
</organism>
<dbReference type="Proteomes" id="UP000053593">
    <property type="component" value="Unassembled WGS sequence"/>
</dbReference>
<reference evidence="1 2" key="1">
    <citation type="submission" date="2014-04" db="EMBL/GenBank/DDBJ databases">
        <title>Evolutionary Origins and Diversification of the Mycorrhizal Mutualists.</title>
        <authorList>
            <consortium name="DOE Joint Genome Institute"/>
            <consortium name="Mycorrhizal Genomics Consortium"/>
            <person name="Kohler A."/>
            <person name="Kuo A."/>
            <person name="Nagy L.G."/>
            <person name="Floudas D."/>
            <person name="Copeland A."/>
            <person name="Barry K.W."/>
            <person name="Cichocki N."/>
            <person name="Veneault-Fourrey C."/>
            <person name="LaButti K."/>
            <person name="Lindquist E.A."/>
            <person name="Lipzen A."/>
            <person name="Lundell T."/>
            <person name="Morin E."/>
            <person name="Murat C."/>
            <person name="Riley R."/>
            <person name="Ohm R."/>
            <person name="Sun H."/>
            <person name="Tunlid A."/>
            <person name="Henrissat B."/>
            <person name="Grigoriev I.V."/>
            <person name="Hibbett D.S."/>
            <person name="Martin F."/>
        </authorList>
    </citation>
    <scope>NUCLEOTIDE SEQUENCE [LARGE SCALE GENOMIC DNA]</scope>
    <source>
        <strain evidence="1 2">FD-317 M1</strain>
    </source>
</reference>
<keyword evidence="2" id="KW-1185">Reference proteome</keyword>
<dbReference type="OrthoDB" id="10638569at2759"/>